<keyword evidence="6" id="KW-0067">ATP-binding</keyword>
<keyword evidence="12" id="KW-1185">Reference proteome</keyword>
<name>A0A4U8YLL7_9BACT</name>
<evidence type="ECO:0000256" key="6">
    <source>
        <dbReference type="ARBA" id="ARBA00022840"/>
    </source>
</evidence>
<organism evidence="11 12">
    <name type="scientific">Desulfoluna butyratoxydans</name>
    <dbReference type="NCBI Taxonomy" id="231438"/>
    <lineage>
        <taxon>Bacteria</taxon>
        <taxon>Pseudomonadati</taxon>
        <taxon>Thermodesulfobacteriota</taxon>
        <taxon>Desulfobacteria</taxon>
        <taxon>Desulfobacterales</taxon>
        <taxon>Desulfolunaceae</taxon>
        <taxon>Desulfoluna</taxon>
    </lineage>
</organism>
<evidence type="ECO:0000256" key="2">
    <source>
        <dbReference type="ARBA" id="ARBA00011903"/>
    </source>
</evidence>
<dbReference type="PANTHER" id="PTHR32309:SF13">
    <property type="entry name" value="FERRIC ENTEROBACTIN TRANSPORT PROTEIN FEPE"/>
    <property type="match status" value="1"/>
</dbReference>
<keyword evidence="4" id="KW-0547">Nucleotide-binding</keyword>
<protein>
    <recommendedName>
        <fullName evidence="2">non-specific protein-tyrosine kinase</fullName>
        <ecNumber evidence="2">2.7.10.2</ecNumber>
    </recommendedName>
</protein>
<feature type="domain" description="AAA" evidence="10">
    <location>
        <begin position="64"/>
        <end position="215"/>
    </location>
</feature>
<evidence type="ECO:0000256" key="8">
    <source>
        <dbReference type="ARBA" id="ARBA00051245"/>
    </source>
</evidence>
<dbReference type="InterPro" id="IPR027417">
    <property type="entry name" value="P-loop_NTPase"/>
</dbReference>
<dbReference type="Proteomes" id="UP000507962">
    <property type="component" value="Unassembled WGS sequence"/>
</dbReference>
<evidence type="ECO:0000259" key="10">
    <source>
        <dbReference type="Pfam" id="PF13614"/>
    </source>
</evidence>
<dbReference type="InterPro" id="IPR050445">
    <property type="entry name" value="Bact_polysacc_biosynth/exp"/>
</dbReference>
<evidence type="ECO:0000256" key="5">
    <source>
        <dbReference type="ARBA" id="ARBA00022777"/>
    </source>
</evidence>
<evidence type="ECO:0000313" key="11">
    <source>
        <dbReference type="EMBL" id="VFQ44324.1"/>
    </source>
</evidence>
<keyword evidence="5" id="KW-0418">Kinase</keyword>
<dbReference type="AlphaFoldDB" id="A0A4U8YLL7"/>
<evidence type="ECO:0000256" key="7">
    <source>
        <dbReference type="ARBA" id="ARBA00023137"/>
    </source>
</evidence>
<dbReference type="RefSeq" id="WP_180139603.1">
    <property type="nucleotide sequence ID" value="NZ_CAADHO010000003.1"/>
</dbReference>
<dbReference type="PANTHER" id="PTHR32309">
    <property type="entry name" value="TYROSINE-PROTEIN KINASE"/>
    <property type="match status" value="1"/>
</dbReference>
<proteinExistence type="inferred from homology"/>
<dbReference type="Gene3D" id="3.40.50.300">
    <property type="entry name" value="P-loop containing nucleotide triphosphate hydrolases"/>
    <property type="match status" value="1"/>
</dbReference>
<feature type="region of interest" description="Disordered" evidence="9">
    <location>
        <begin position="1"/>
        <end position="20"/>
    </location>
</feature>
<accession>A0A4U8YLL7</accession>
<evidence type="ECO:0000256" key="9">
    <source>
        <dbReference type="SAM" id="MobiDB-lite"/>
    </source>
</evidence>
<dbReference type="EC" id="2.7.10.2" evidence="2"/>
<dbReference type="GO" id="GO:0004715">
    <property type="term" value="F:non-membrane spanning protein tyrosine kinase activity"/>
    <property type="evidence" value="ECO:0007669"/>
    <property type="project" value="UniProtKB-EC"/>
</dbReference>
<comment type="similarity">
    <text evidence="1">Belongs to the CpsD/CapB family.</text>
</comment>
<dbReference type="InterPro" id="IPR025669">
    <property type="entry name" value="AAA_dom"/>
</dbReference>
<keyword evidence="3" id="KW-0808">Transferase</keyword>
<comment type="catalytic activity">
    <reaction evidence="8">
        <text>L-tyrosyl-[protein] + ATP = O-phospho-L-tyrosyl-[protein] + ADP + H(+)</text>
        <dbReference type="Rhea" id="RHEA:10596"/>
        <dbReference type="Rhea" id="RHEA-COMP:10136"/>
        <dbReference type="Rhea" id="RHEA-COMP:20101"/>
        <dbReference type="ChEBI" id="CHEBI:15378"/>
        <dbReference type="ChEBI" id="CHEBI:30616"/>
        <dbReference type="ChEBI" id="CHEBI:46858"/>
        <dbReference type="ChEBI" id="CHEBI:61978"/>
        <dbReference type="ChEBI" id="CHEBI:456216"/>
        <dbReference type="EC" id="2.7.10.2"/>
    </reaction>
</comment>
<reference evidence="11 12" key="1">
    <citation type="submission" date="2019-03" db="EMBL/GenBank/DDBJ databases">
        <authorList>
            <person name="Nijsse B."/>
        </authorList>
    </citation>
    <scope>NUCLEOTIDE SEQUENCE [LARGE SCALE GENOMIC DNA]</scope>
    <source>
        <strain evidence="11">Desulfoluna butyratoxydans MSL71</strain>
    </source>
</reference>
<evidence type="ECO:0000256" key="4">
    <source>
        <dbReference type="ARBA" id="ARBA00022741"/>
    </source>
</evidence>
<evidence type="ECO:0000256" key="3">
    <source>
        <dbReference type="ARBA" id="ARBA00022679"/>
    </source>
</evidence>
<dbReference type="SUPFAM" id="SSF52540">
    <property type="entry name" value="P-loop containing nucleoside triphosphate hydrolases"/>
    <property type="match status" value="1"/>
</dbReference>
<dbReference type="EMBL" id="CAADHO010000003">
    <property type="protein sequence ID" value="VFQ44324.1"/>
    <property type="molecule type" value="Genomic_DNA"/>
</dbReference>
<keyword evidence="7" id="KW-0829">Tyrosine-protein kinase</keyword>
<dbReference type="Pfam" id="PF13614">
    <property type="entry name" value="AAA_31"/>
    <property type="match status" value="1"/>
</dbReference>
<dbReference type="InterPro" id="IPR005702">
    <property type="entry name" value="Wzc-like_C"/>
</dbReference>
<evidence type="ECO:0000313" key="12">
    <source>
        <dbReference type="Proteomes" id="UP000507962"/>
    </source>
</evidence>
<dbReference type="CDD" id="cd05387">
    <property type="entry name" value="BY-kinase"/>
    <property type="match status" value="1"/>
</dbReference>
<dbReference type="GO" id="GO:0005886">
    <property type="term" value="C:plasma membrane"/>
    <property type="evidence" value="ECO:0007669"/>
    <property type="project" value="TreeGrafter"/>
</dbReference>
<sequence>MGIFRKAVPRKGAGQGGGGPGTLVAQFDPWGFGAEQFRAVKTSIMFPADGREIRTLLVTSAVPGEGKTFVAANIAASIAGSMDNHVLVVDSDMRHPSMAAYFSLSPQVPGLDYYLNHRCALEEVIYHTEIDKLSVLPAGGGVPNPSELITSSTMTRMIGEVRERYEDRYVIIDSPPPLFAPETIALAKHVDGIIVVVRNDKTLKKSVADLLERLDRSRVVGIVLNRHKAPFGVGYGYRNYPYGKSGSSDG</sequence>
<dbReference type="GO" id="GO:0005524">
    <property type="term" value="F:ATP binding"/>
    <property type="evidence" value="ECO:0007669"/>
    <property type="project" value="UniProtKB-KW"/>
</dbReference>
<evidence type="ECO:0000256" key="1">
    <source>
        <dbReference type="ARBA" id="ARBA00007316"/>
    </source>
</evidence>
<dbReference type="NCBIfam" id="TIGR01007">
    <property type="entry name" value="eps_fam"/>
    <property type="match status" value="1"/>
</dbReference>
<gene>
    <name evidence="11" type="ORF">MSL71_19700</name>
</gene>